<protein>
    <submittedName>
        <fullName evidence="1">Uncharacterized protein</fullName>
    </submittedName>
</protein>
<dbReference type="Proteomes" id="UP000811609">
    <property type="component" value="Chromosome 3"/>
</dbReference>
<gene>
    <name evidence="1" type="ORF">CIPAW_03G276500</name>
</gene>
<sequence length="50" mass="5852">MLDRALDCRGRICSNLWSSANPPHHLLLLRFCSLQFQIWGLHVFLVRLGF</sequence>
<evidence type="ECO:0000313" key="1">
    <source>
        <dbReference type="EMBL" id="KAG6662918.1"/>
    </source>
</evidence>
<evidence type="ECO:0000313" key="2">
    <source>
        <dbReference type="Proteomes" id="UP000811609"/>
    </source>
</evidence>
<dbReference type="AlphaFoldDB" id="A0A8T1R704"/>
<dbReference type="EMBL" id="CM031811">
    <property type="protein sequence ID" value="KAG6662918.1"/>
    <property type="molecule type" value="Genomic_DNA"/>
</dbReference>
<organism evidence="1 2">
    <name type="scientific">Carya illinoinensis</name>
    <name type="common">Pecan</name>
    <dbReference type="NCBI Taxonomy" id="32201"/>
    <lineage>
        <taxon>Eukaryota</taxon>
        <taxon>Viridiplantae</taxon>
        <taxon>Streptophyta</taxon>
        <taxon>Embryophyta</taxon>
        <taxon>Tracheophyta</taxon>
        <taxon>Spermatophyta</taxon>
        <taxon>Magnoliopsida</taxon>
        <taxon>eudicotyledons</taxon>
        <taxon>Gunneridae</taxon>
        <taxon>Pentapetalae</taxon>
        <taxon>rosids</taxon>
        <taxon>fabids</taxon>
        <taxon>Fagales</taxon>
        <taxon>Juglandaceae</taxon>
        <taxon>Carya</taxon>
    </lineage>
</organism>
<keyword evidence="2" id="KW-1185">Reference proteome</keyword>
<name>A0A8T1R704_CARIL</name>
<accession>A0A8T1R704</accession>
<comment type="caution">
    <text evidence="1">The sequence shown here is derived from an EMBL/GenBank/DDBJ whole genome shotgun (WGS) entry which is preliminary data.</text>
</comment>
<proteinExistence type="predicted"/>
<reference evidence="1" key="1">
    <citation type="submission" date="2020-12" db="EMBL/GenBank/DDBJ databases">
        <title>WGS assembly of Carya illinoinensis cv. Pawnee.</title>
        <authorList>
            <person name="Platts A."/>
            <person name="Shu S."/>
            <person name="Wright S."/>
            <person name="Barry K."/>
            <person name="Edger P."/>
            <person name="Pires J.C."/>
            <person name="Schmutz J."/>
        </authorList>
    </citation>
    <scope>NUCLEOTIDE SEQUENCE</scope>
    <source>
        <tissue evidence="1">Leaf</tissue>
    </source>
</reference>